<dbReference type="InterPro" id="IPR037523">
    <property type="entry name" value="VOC_core"/>
</dbReference>
<dbReference type="Pfam" id="PF00903">
    <property type="entry name" value="Glyoxalase"/>
    <property type="match status" value="1"/>
</dbReference>
<evidence type="ECO:0000313" key="3">
    <source>
        <dbReference type="Proteomes" id="UP000237983"/>
    </source>
</evidence>
<evidence type="ECO:0000259" key="1">
    <source>
        <dbReference type="PROSITE" id="PS51819"/>
    </source>
</evidence>
<protein>
    <submittedName>
        <fullName evidence="2">Putative enzyme related to lactoylglutathione lyase</fullName>
    </submittedName>
</protein>
<dbReference type="EMBL" id="PVTL01000005">
    <property type="protein sequence ID" value="PRY67863.1"/>
    <property type="molecule type" value="Genomic_DNA"/>
</dbReference>
<dbReference type="Proteomes" id="UP000237983">
    <property type="component" value="Unassembled WGS sequence"/>
</dbReference>
<evidence type="ECO:0000313" key="2">
    <source>
        <dbReference type="EMBL" id="PRY67863.1"/>
    </source>
</evidence>
<name>A0A2T0VCF7_9MICO</name>
<dbReference type="OrthoDB" id="4548523at2"/>
<sequence>MTETNRTAAAALRGLATVSLWAEDLPAAVEWYRTVLAVDPYFVRPEPPEAPMYVEFRIGDSEDELGIIDRRFGPPAAPTAPGGAVVYWHVDDLQGTYDRLLEAGATEYEPPTPREAGFVTAAVVDPFGNVLGVMYNPHWLEHSKL</sequence>
<feature type="domain" description="VOC" evidence="1">
    <location>
        <begin position="14"/>
        <end position="136"/>
    </location>
</feature>
<keyword evidence="2" id="KW-0456">Lyase</keyword>
<accession>A0A2T0VCF7</accession>
<gene>
    <name evidence="2" type="ORF">B0I08_10524</name>
</gene>
<comment type="caution">
    <text evidence="2">The sequence shown here is derived from an EMBL/GenBank/DDBJ whole genome shotgun (WGS) entry which is preliminary data.</text>
</comment>
<dbReference type="AlphaFoldDB" id="A0A2T0VCF7"/>
<dbReference type="RefSeq" id="WP_106212384.1">
    <property type="nucleotide sequence ID" value="NZ_PVTL01000005.1"/>
</dbReference>
<dbReference type="Gene3D" id="3.10.180.10">
    <property type="entry name" value="2,3-Dihydroxybiphenyl 1,2-Dioxygenase, domain 1"/>
    <property type="match status" value="1"/>
</dbReference>
<dbReference type="InterPro" id="IPR029068">
    <property type="entry name" value="Glyas_Bleomycin-R_OHBP_Dase"/>
</dbReference>
<dbReference type="InterPro" id="IPR004360">
    <property type="entry name" value="Glyas_Fos-R_dOase_dom"/>
</dbReference>
<dbReference type="GO" id="GO:0016829">
    <property type="term" value="F:lyase activity"/>
    <property type="evidence" value="ECO:0007669"/>
    <property type="project" value="UniProtKB-KW"/>
</dbReference>
<dbReference type="SUPFAM" id="SSF54593">
    <property type="entry name" value="Glyoxalase/Bleomycin resistance protein/Dihydroxybiphenyl dioxygenase"/>
    <property type="match status" value="1"/>
</dbReference>
<organism evidence="2 3">
    <name type="scientific">Glaciihabitans tibetensis</name>
    <dbReference type="NCBI Taxonomy" id="1266600"/>
    <lineage>
        <taxon>Bacteria</taxon>
        <taxon>Bacillati</taxon>
        <taxon>Actinomycetota</taxon>
        <taxon>Actinomycetes</taxon>
        <taxon>Micrococcales</taxon>
        <taxon>Microbacteriaceae</taxon>
        <taxon>Glaciihabitans</taxon>
    </lineage>
</organism>
<dbReference type="PROSITE" id="PS51819">
    <property type="entry name" value="VOC"/>
    <property type="match status" value="1"/>
</dbReference>
<proteinExistence type="predicted"/>
<keyword evidence="3" id="KW-1185">Reference proteome</keyword>
<reference evidence="2 3" key="1">
    <citation type="submission" date="2018-03" db="EMBL/GenBank/DDBJ databases">
        <title>Genomic Encyclopedia of Type Strains, Phase III (KMG-III): the genomes of soil and plant-associated and newly described type strains.</title>
        <authorList>
            <person name="Whitman W."/>
        </authorList>
    </citation>
    <scope>NUCLEOTIDE SEQUENCE [LARGE SCALE GENOMIC DNA]</scope>
    <source>
        <strain evidence="2 3">CGMCC 1.12484</strain>
    </source>
</reference>